<sequence length="412" mass="45726">MSVQLLDVTPEAVGFSTERLKRIRPVMQAYVDGRGYPGISTLLSRRGRVFYAEQVGWRDRERDLPLTLDTIYRIYSMTKPVVCTALMTLFEEGRFLLTDPLAAFLPAFERMRVLEPDGREVEAARPILVGDLFTHTAGLTYDFLEDAPAGARYREAQPMGDASRSLAEVVDALAELPLAFHPGSRWHYSVATDVLARLIEVLSGTSLQHFLQERLFGPLGMTDTGFWVPHDKRDRLAAMYGNPDIATHTLSESFAAWQAGKSGRQEVEATYPSASPDFARGGHGLFSTITDYLRFAQMLLNRGELDGVRLLAPKTVAFMHLNHLPAALLPYEIGGVYALGYGFGLGSRVLLDVAASGLPGSVGEFGWSGAAKTYYWVDPQEELVGLFMTQYMVGFEQPEKDFVRLAYQALVH</sequence>
<organism evidence="2 3">
    <name type="scientific">Truepera radiovictrix (strain DSM 17093 / CIP 108686 / LMG 22925 / RQ-24)</name>
    <dbReference type="NCBI Taxonomy" id="649638"/>
    <lineage>
        <taxon>Bacteria</taxon>
        <taxon>Thermotogati</taxon>
        <taxon>Deinococcota</taxon>
        <taxon>Deinococci</taxon>
        <taxon>Trueperales</taxon>
        <taxon>Trueperaceae</taxon>
        <taxon>Truepera</taxon>
    </lineage>
</organism>
<dbReference type="AlphaFoldDB" id="D7CRU7"/>
<accession>D7CRU7</accession>
<dbReference type="EMBL" id="CP002049">
    <property type="protein sequence ID" value="ADI15275.1"/>
    <property type="molecule type" value="Genomic_DNA"/>
</dbReference>
<dbReference type="HOGENOM" id="CLU_020027_11_2_0"/>
<dbReference type="STRING" id="649638.Trad_2162"/>
<feature type="domain" description="Beta-lactamase-related" evidence="1">
    <location>
        <begin position="26"/>
        <end position="404"/>
    </location>
</feature>
<protein>
    <submittedName>
        <fullName evidence="2">Beta-lactamase</fullName>
    </submittedName>
</protein>
<gene>
    <name evidence="2" type="ordered locus">Trad_2162</name>
</gene>
<dbReference type="Proteomes" id="UP000000379">
    <property type="component" value="Chromosome"/>
</dbReference>
<dbReference type="InterPro" id="IPR012338">
    <property type="entry name" value="Beta-lactam/transpept-like"/>
</dbReference>
<evidence type="ECO:0000259" key="1">
    <source>
        <dbReference type="Pfam" id="PF00144"/>
    </source>
</evidence>
<dbReference type="InterPro" id="IPR050789">
    <property type="entry name" value="Diverse_Enzym_Activities"/>
</dbReference>
<proteinExistence type="predicted"/>
<reference evidence="3" key="1">
    <citation type="submission" date="2010-05" db="EMBL/GenBank/DDBJ databases">
        <title>The complete genome of Truepera radiovictris DSM 17093.</title>
        <authorList>
            <consortium name="US DOE Joint Genome Institute (JGI-PGF)"/>
            <person name="Lucas S."/>
            <person name="Copeland A."/>
            <person name="Lapidus A."/>
            <person name="Glavina del Rio T."/>
            <person name="Dalin E."/>
            <person name="Tice H."/>
            <person name="Bruce D."/>
            <person name="Goodwin L."/>
            <person name="Pitluck S."/>
            <person name="Kyrpides N."/>
            <person name="Mavromatis K."/>
            <person name="Ovchinnikova G."/>
            <person name="Munk A.C."/>
            <person name="Detter J.C."/>
            <person name="Han C."/>
            <person name="Tapia R."/>
            <person name="Land M."/>
            <person name="Hauser L."/>
            <person name="Markowitz V."/>
            <person name="Cheng J.-F."/>
            <person name="Hugenholtz P."/>
            <person name="Woyke T."/>
            <person name="Wu D."/>
            <person name="Tindall B."/>
            <person name="Pomrenke H.G."/>
            <person name="Brambilla E."/>
            <person name="Klenk H.-P."/>
            <person name="Eisen J.A."/>
        </authorList>
    </citation>
    <scope>NUCLEOTIDE SEQUENCE [LARGE SCALE GENOMIC DNA]</scope>
    <source>
        <strain evidence="3">DSM 17093 / CIP 108686 / LMG 22925 / RQ-24</strain>
    </source>
</reference>
<dbReference type="InterPro" id="IPR001466">
    <property type="entry name" value="Beta-lactam-related"/>
</dbReference>
<dbReference type="RefSeq" id="WP_013178639.1">
    <property type="nucleotide sequence ID" value="NC_014221.1"/>
</dbReference>
<dbReference type="KEGG" id="tra:Trad_2162"/>
<dbReference type="PANTHER" id="PTHR43283:SF3">
    <property type="entry name" value="BETA-LACTAMASE FAMILY PROTEIN (AFU_ORTHOLOGUE AFUA_5G07500)"/>
    <property type="match status" value="1"/>
</dbReference>
<dbReference type="PANTHER" id="PTHR43283">
    <property type="entry name" value="BETA-LACTAMASE-RELATED"/>
    <property type="match status" value="1"/>
</dbReference>
<evidence type="ECO:0000313" key="2">
    <source>
        <dbReference type="EMBL" id="ADI15275.1"/>
    </source>
</evidence>
<name>D7CRU7_TRURR</name>
<dbReference type="Pfam" id="PF00144">
    <property type="entry name" value="Beta-lactamase"/>
    <property type="match status" value="1"/>
</dbReference>
<dbReference type="SUPFAM" id="SSF56601">
    <property type="entry name" value="beta-lactamase/transpeptidase-like"/>
    <property type="match status" value="1"/>
</dbReference>
<dbReference type="eggNOG" id="COG1680">
    <property type="taxonomic scope" value="Bacteria"/>
</dbReference>
<evidence type="ECO:0000313" key="3">
    <source>
        <dbReference type="Proteomes" id="UP000000379"/>
    </source>
</evidence>
<dbReference type="Gene3D" id="3.40.710.10">
    <property type="entry name" value="DD-peptidase/beta-lactamase superfamily"/>
    <property type="match status" value="1"/>
</dbReference>
<keyword evidence="3" id="KW-1185">Reference proteome</keyword>
<reference evidence="2 3" key="2">
    <citation type="journal article" date="2011" name="Stand. Genomic Sci.">
        <title>Complete genome sequence of Truepera radiovictrix type strain (RQ-24).</title>
        <authorList>
            <person name="Ivanova N."/>
            <person name="Rohde C."/>
            <person name="Munk C."/>
            <person name="Nolan M."/>
            <person name="Lucas S."/>
            <person name="Del Rio T.G."/>
            <person name="Tice H."/>
            <person name="Deshpande S."/>
            <person name="Cheng J.F."/>
            <person name="Tapia R."/>
            <person name="Han C."/>
            <person name="Goodwin L."/>
            <person name="Pitluck S."/>
            <person name="Liolios K."/>
            <person name="Mavromatis K."/>
            <person name="Mikhailova N."/>
            <person name="Pati A."/>
            <person name="Chen A."/>
            <person name="Palaniappan K."/>
            <person name="Land M."/>
            <person name="Hauser L."/>
            <person name="Chang Y.J."/>
            <person name="Jeffries C.D."/>
            <person name="Brambilla E."/>
            <person name="Rohde M."/>
            <person name="Goker M."/>
            <person name="Tindall B.J."/>
            <person name="Woyke T."/>
            <person name="Bristow J."/>
            <person name="Eisen J.A."/>
            <person name="Markowitz V."/>
            <person name="Hugenholtz P."/>
            <person name="Kyrpides N.C."/>
            <person name="Klenk H.P."/>
            <person name="Lapidus A."/>
        </authorList>
    </citation>
    <scope>NUCLEOTIDE SEQUENCE [LARGE SCALE GENOMIC DNA]</scope>
    <source>
        <strain evidence="3">DSM 17093 / CIP 108686 / LMG 22925 / RQ-24</strain>
    </source>
</reference>